<organism evidence="2 3">
    <name type="scientific">Daucus carota subsp. sativus</name>
    <name type="common">Carrot</name>
    <dbReference type="NCBI Taxonomy" id="79200"/>
    <lineage>
        <taxon>Eukaryota</taxon>
        <taxon>Viridiplantae</taxon>
        <taxon>Streptophyta</taxon>
        <taxon>Embryophyta</taxon>
        <taxon>Tracheophyta</taxon>
        <taxon>Spermatophyta</taxon>
        <taxon>Magnoliopsida</taxon>
        <taxon>eudicotyledons</taxon>
        <taxon>Gunneridae</taxon>
        <taxon>Pentapetalae</taxon>
        <taxon>asterids</taxon>
        <taxon>campanulids</taxon>
        <taxon>Apiales</taxon>
        <taxon>Apiaceae</taxon>
        <taxon>Apioideae</taxon>
        <taxon>Scandiceae</taxon>
        <taxon>Daucinae</taxon>
        <taxon>Daucus</taxon>
        <taxon>Daucus sect. Daucus</taxon>
    </lineage>
</organism>
<evidence type="ECO:0000256" key="1">
    <source>
        <dbReference type="ARBA" id="ARBA00022723"/>
    </source>
</evidence>
<dbReference type="EMBL" id="CP093343">
    <property type="protein sequence ID" value="WOG81930.1"/>
    <property type="molecule type" value="Genomic_DNA"/>
</dbReference>
<reference evidence="2" key="2">
    <citation type="submission" date="2022-03" db="EMBL/GenBank/DDBJ databases">
        <title>Draft title - Genomic analysis of global carrot germplasm unveils the trajectory of domestication and the origin of high carotenoid orange carrot.</title>
        <authorList>
            <person name="Iorizzo M."/>
            <person name="Ellison S."/>
            <person name="Senalik D."/>
            <person name="Macko-Podgorni A."/>
            <person name="Grzebelus D."/>
            <person name="Bostan H."/>
            <person name="Rolling W."/>
            <person name="Curaba J."/>
            <person name="Simon P."/>
        </authorList>
    </citation>
    <scope>NUCLEOTIDE SEQUENCE</scope>
    <source>
        <tissue evidence="2">Leaf</tissue>
    </source>
</reference>
<protein>
    <recommendedName>
        <fullName evidence="4">Lactoylglutathione lyase</fullName>
    </recommendedName>
</protein>
<dbReference type="PANTHER" id="PTHR10374">
    <property type="entry name" value="LACTOYLGLUTATHIONE LYASE GLYOXALASE I"/>
    <property type="match status" value="1"/>
</dbReference>
<proteinExistence type="predicted"/>
<reference evidence="2" key="1">
    <citation type="journal article" date="2016" name="Nat. Genet.">
        <title>A high-quality carrot genome assembly provides new insights into carotenoid accumulation and asterid genome evolution.</title>
        <authorList>
            <person name="Iorizzo M."/>
            <person name="Ellison S."/>
            <person name="Senalik D."/>
            <person name="Zeng P."/>
            <person name="Satapoomin P."/>
            <person name="Huang J."/>
            <person name="Bowman M."/>
            <person name="Iovene M."/>
            <person name="Sanseverino W."/>
            <person name="Cavagnaro P."/>
            <person name="Yildiz M."/>
            <person name="Macko-Podgorni A."/>
            <person name="Moranska E."/>
            <person name="Grzebelus E."/>
            <person name="Grzebelus D."/>
            <person name="Ashrafi H."/>
            <person name="Zheng Z."/>
            <person name="Cheng S."/>
            <person name="Spooner D."/>
            <person name="Van Deynze A."/>
            <person name="Simon P."/>
        </authorList>
    </citation>
    <scope>NUCLEOTIDE SEQUENCE</scope>
    <source>
        <tissue evidence="2">Leaf</tissue>
    </source>
</reference>
<dbReference type="PROSITE" id="PS00935">
    <property type="entry name" value="GLYOXALASE_I_2"/>
    <property type="match status" value="1"/>
</dbReference>
<name>A0AAF1AJ19_DAUCS</name>
<keyword evidence="1" id="KW-0479">Metal-binding</keyword>
<accession>A0AAF1AJ19</accession>
<dbReference type="Gene3D" id="3.10.180.10">
    <property type="entry name" value="2,3-Dihydroxybiphenyl 1,2-Dioxygenase, domain 1"/>
    <property type="match status" value="1"/>
</dbReference>
<evidence type="ECO:0000313" key="2">
    <source>
        <dbReference type="EMBL" id="WOG81930.1"/>
    </source>
</evidence>
<dbReference type="GO" id="GO:0046872">
    <property type="term" value="F:metal ion binding"/>
    <property type="evidence" value="ECO:0007669"/>
    <property type="project" value="UniProtKB-KW"/>
</dbReference>
<evidence type="ECO:0000313" key="3">
    <source>
        <dbReference type="Proteomes" id="UP000077755"/>
    </source>
</evidence>
<dbReference type="InterPro" id="IPR029068">
    <property type="entry name" value="Glyas_Bleomycin-R_OHBP_Dase"/>
</dbReference>
<keyword evidence="3" id="KW-1185">Reference proteome</keyword>
<gene>
    <name evidence="2" type="ORF">DCAR_0101087</name>
</gene>
<dbReference type="GO" id="GO:0004462">
    <property type="term" value="F:lactoylglutathione lyase activity"/>
    <property type="evidence" value="ECO:0007669"/>
    <property type="project" value="InterPro"/>
</dbReference>
<dbReference type="Proteomes" id="UP000077755">
    <property type="component" value="Chromosome 1"/>
</dbReference>
<evidence type="ECO:0008006" key="4">
    <source>
        <dbReference type="Google" id="ProtNLM"/>
    </source>
</evidence>
<dbReference type="AlphaFoldDB" id="A0AAF1AJ19"/>
<sequence>MFRIKDLKVFSFSFQINLSSLIYPALFSVRLLKRLDFLDIKFSLYFPEYEEPASTPKNPAERTTWTFSKKASIELTRDPIFKYHNGNSDPRGLGHIGITVDDTYKTLYFIRPPSIRRHFADV</sequence>
<dbReference type="PANTHER" id="PTHR10374:SF30">
    <property type="entry name" value="LACTOYLGLUTATHIONE LYASE"/>
    <property type="match status" value="1"/>
</dbReference>
<dbReference type="InterPro" id="IPR018146">
    <property type="entry name" value="Glyoxalase_1_CS"/>
</dbReference>